<dbReference type="InterPro" id="IPR013798">
    <property type="entry name" value="Indole-3-glycerol_P_synth_dom"/>
</dbReference>
<dbReference type="UniPathway" id="UPA00035">
    <property type="reaction ID" value="UER00043"/>
</dbReference>
<evidence type="ECO:0000256" key="7">
    <source>
        <dbReference type="ARBA" id="ARBA00023239"/>
    </source>
</evidence>
<evidence type="ECO:0000256" key="1">
    <source>
        <dbReference type="ARBA" id="ARBA00001633"/>
    </source>
</evidence>
<dbReference type="PROSITE" id="PS00614">
    <property type="entry name" value="IGPS"/>
    <property type="match status" value="1"/>
</dbReference>
<dbReference type="GO" id="GO:0000162">
    <property type="term" value="P:L-tryptophan biosynthetic process"/>
    <property type="evidence" value="ECO:0007669"/>
    <property type="project" value="UniProtKB-UniRule"/>
</dbReference>
<dbReference type="Proteomes" id="UP000011541">
    <property type="component" value="Chromosome"/>
</dbReference>
<dbReference type="KEGG" id="kon:CONE_0249"/>
<accession>M1LY13</accession>
<evidence type="ECO:0000256" key="5">
    <source>
        <dbReference type="ARBA" id="ARBA00022822"/>
    </source>
</evidence>
<dbReference type="GO" id="GO:0004425">
    <property type="term" value="F:indole-3-glycerol-phosphate synthase activity"/>
    <property type="evidence" value="ECO:0007669"/>
    <property type="project" value="UniProtKB-UniRule"/>
</dbReference>
<evidence type="ECO:0000256" key="6">
    <source>
        <dbReference type="ARBA" id="ARBA00023141"/>
    </source>
</evidence>
<dbReference type="EC" id="4.1.1.48" evidence="8"/>
<keyword evidence="11" id="KW-1185">Reference proteome</keyword>
<organism evidence="10 11">
    <name type="scientific">Candidatus Kinetoplastidibacterium stringomonadis TCC290E</name>
    <dbReference type="NCBI Taxonomy" id="1208920"/>
    <lineage>
        <taxon>Bacteria</taxon>
        <taxon>Pseudomonadati</taxon>
        <taxon>Pseudomonadota</taxon>
        <taxon>Betaproteobacteria</taxon>
        <taxon>Candidatus Kinetoplastidibacterium</taxon>
    </lineage>
</organism>
<keyword evidence="6 8" id="KW-0057">Aromatic amino acid biosynthesis</keyword>
<keyword evidence="4 8" id="KW-0210">Decarboxylase</keyword>
<evidence type="ECO:0000256" key="2">
    <source>
        <dbReference type="ARBA" id="ARBA00004696"/>
    </source>
</evidence>
<name>M1LY13_9PROT</name>
<evidence type="ECO:0000256" key="4">
    <source>
        <dbReference type="ARBA" id="ARBA00022793"/>
    </source>
</evidence>
<dbReference type="NCBIfam" id="NF001373">
    <property type="entry name" value="PRK00278.1-6"/>
    <property type="match status" value="1"/>
</dbReference>
<dbReference type="RefSeq" id="WP_015396757.1">
    <property type="nucleotide sequence ID" value="NC_020299.1"/>
</dbReference>
<evidence type="ECO:0000259" key="9">
    <source>
        <dbReference type="Pfam" id="PF00218"/>
    </source>
</evidence>
<evidence type="ECO:0000313" key="11">
    <source>
        <dbReference type="Proteomes" id="UP000011541"/>
    </source>
</evidence>
<dbReference type="HAMAP" id="MF_00134_B">
    <property type="entry name" value="IGPS_B"/>
    <property type="match status" value="1"/>
</dbReference>
<dbReference type="InterPro" id="IPR011060">
    <property type="entry name" value="RibuloseP-bd_barrel"/>
</dbReference>
<keyword evidence="5 8" id="KW-0822">Tryptophan biosynthesis</keyword>
<dbReference type="CDD" id="cd00331">
    <property type="entry name" value="IGPS"/>
    <property type="match status" value="1"/>
</dbReference>
<gene>
    <name evidence="8" type="primary">trpC</name>
    <name evidence="10" type="ORF">CONE_0249</name>
</gene>
<dbReference type="AlphaFoldDB" id="M1LY13"/>
<dbReference type="GO" id="GO:0004640">
    <property type="term" value="F:phosphoribosylanthranilate isomerase activity"/>
    <property type="evidence" value="ECO:0007669"/>
    <property type="project" value="TreeGrafter"/>
</dbReference>
<evidence type="ECO:0000256" key="3">
    <source>
        <dbReference type="ARBA" id="ARBA00022605"/>
    </source>
</evidence>
<keyword evidence="3 8" id="KW-0028">Amino-acid biosynthesis</keyword>
<feature type="domain" description="Indole-3-glycerol phosphate synthase" evidence="9">
    <location>
        <begin position="5"/>
        <end position="260"/>
    </location>
</feature>
<dbReference type="PANTHER" id="PTHR22854">
    <property type="entry name" value="TRYPTOPHAN BIOSYNTHESIS PROTEIN"/>
    <property type="match status" value="1"/>
</dbReference>
<sequence>MNDILNKIVLKKKEEISIAKQKNSSSILIEKICEQDPTRGFADAIEKKIKQGSPSIIAEIKKASPSKGILRNDFDPEKFAITYAKNGATCISVLTDLEFFKGCCEDLRKARSACILPILRKDFVIDEYQVLEARSIGSDCILLIVSILDMKQLIDLEATAMELGMDVLVETHTEREIDMALQLKTKLIGINNRNLGSFHTDINNTLNLKKYVPSERIIITESGFSSKEDIEIMRKSNINAFLIGETLMKSIDPGQKLSELIF</sequence>
<proteinExistence type="inferred from homology"/>
<dbReference type="InterPro" id="IPR001468">
    <property type="entry name" value="Indole-3-GlycerolPSynthase_CS"/>
</dbReference>
<dbReference type="PANTHER" id="PTHR22854:SF2">
    <property type="entry name" value="INDOLE-3-GLYCEROL-PHOSPHATE SYNTHASE"/>
    <property type="match status" value="1"/>
</dbReference>
<dbReference type="Gene3D" id="3.20.20.70">
    <property type="entry name" value="Aldolase class I"/>
    <property type="match status" value="1"/>
</dbReference>
<reference evidence="10 11" key="1">
    <citation type="journal article" date="2013" name="Genome Biol. Evol.">
        <title>Genome evolution and phylogenomic analysis of candidatus kinetoplastibacterium, the betaproteobacterial endosymbionts of strigomonas and angomonas.</title>
        <authorList>
            <person name="Alves J.M."/>
            <person name="Serrano M.G."/>
            <person name="Maia da Silva F."/>
            <person name="Voegtly L.J."/>
            <person name="Matveyev A.V."/>
            <person name="Teixeira M.M."/>
            <person name="Camargo E.P."/>
            <person name="Buck G.A."/>
        </authorList>
    </citation>
    <scope>NUCLEOTIDE SEQUENCE [LARGE SCALE GENOMIC DNA]</scope>
    <source>
        <strain evidence="10 11">TCC290E</strain>
    </source>
</reference>
<dbReference type="SUPFAM" id="SSF51366">
    <property type="entry name" value="Ribulose-phoshate binding barrel"/>
    <property type="match status" value="1"/>
</dbReference>
<dbReference type="HOGENOM" id="CLU_034247_2_0_4"/>
<protein>
    <recommendedName>
        <fullName evidence="8">Indole-3-glycerol phosphate synthase</fullName>
        <shortName evidence="8">IGPS</shortName>
        <ecNumber evidence="8">4.1.1.48</ecNumber>
    </recommendedName>
</protein>
<evidence type="ECO:0000256" key="8">
    <source>
        <dbReference type="HAMAP-Rule" id="MF_00134"/>
    </source>
</evidence>
<dbReference type="PATRIC" id="fig|1208920.3.peg.40"/>
<dbReference type="NCBIfam" id="NF001377">
    <property type="entry name" value="PRK00278.2-4"/>
    <property type="match status" value="1"/>
</dbReference>
<dbReference type="EMBL" id="CP003805">
    <property type="protein sequence ID" value="AGF48069.1"/>
    <property type="molecule type" value="Genomic_DNA"/>
</dbReference>
<comment type="similarity">
    <text evidence="8">Belongs to the TrpC family.</text>
</comment>
<dbReference type="Pfam" id="PF00218">
    <property type="entry name" value="IGPS"/>
    <property type="match status" value="1"/>
</dbReference>
<dbReference type="InterPro" id="IPR013785">
    <property type="entry name" value="Aldolase_TIM"/>
</dbReference>
<dbReference type="FunFam" id="3.20.20.70:FF:000024">
    <property type="entry name" value="Indole-3-glycerol phosphate synthase"/>
    <property type="match status" value="1"/>
</dbReference>
<dbReference type="eggNOG" id="COG0134">
    <property type="taxonomic scope" value="Bacteria"/>
</dbReference>
<dbReference type="STRING" id="1208920.CONE_0249"/>
<evidence type="ECO:0000313" key="10">
    <source>
        <dbReference type="EMBL" id="AGF48069.1"/>
    </source>
</evidence>
<dbReference type="InterPro" id="IPR045186">
    <property type="entry name" value="Indole-3-glycerol_P_synth"/>
</dbReference>
<comment type="pathway">
    <text evidence="2 8">Amino-acid biosynthesis; L-tryptophan biosynthesis; L-tryptophan from chorismate: step 4/5.</text>
</comment>
<keyword evidence="7 8" id="KW-0456">Lyase</keyword>
<dbReference type="OrthoDB" id="9804217at2"/>
<comment type="catalytic activity">
    <reaction evidence="1 8">
        <text>1-(2-carboxyphenylamino)-1-deoxy-D-ribulose 5-phosphate + H(+) = (1S,2R)-1-C-(indol-3-yl)glycerol 3-phosphate + CO2 + H2O</text>
        <dbReference type="Rhea" id="RHEA:23476"/>
        <dbReference type="ChEBI" id="CHEBI:15377"/>
        <dbReference type="ChEBI" id="CHEBI:15378"/>
        <dbReference type="ChEBI" id="CHEBI:16526"/>
        <dbReference type="ChEBI" id="CHEBI:58613"/>
        <dbReference type="ChEBI" id="CHEBI:58866"/>
        <dbReference type="EC" id="4.1.1.48"/>
    </reaction>
</comment>